<dbReference type="Gene3D" id="3.90.960.10">
    <property type="entry name" value="YbaK/aminoacyl-tRNA synthetase-associated domain"/>
    <property type="match status" value="1"/>
</dbReference>
<reference evidence="2" key="1">
    <citation type="journal article" date="2015" name="Nature">
        <title>Complex archaea that bridge the gap between prokaryotes and eukaryotes.</title>
        <authorList>
            <person name="Spang A."/>
            <person name="Saw J.H."/>
            <person name="Jorgensen S.L."/>
            <person name="Zaremba-Niedzwiedzka K."/>
            <person name="Martijn J."/>
            <person name="Lind A.E."/>
            <person name="van Eijk R."/>
            <person name="Schleper C."/>
            <person name="Guy L."/>
            <person name="Ettema T.J."/>
        </authorList>
    </citation>
    <scope>NUCLEOTIDE SEQUENCE</scope>
</reference>
<gene>
    <name evidence="2" type="ORF">LCGC14_2368890</name>
</gene>
<comment type="caution">
    <text evidence="2">The sequence shown here is derived from an EMBL/GenBank/DDBJ whole genome shotgun (WGS) entry which is preliminary data.</text>
</comment>
<evidence type="ECO:0000259" key="1">
    <source>
        <dbReference type="Pfam" id="PF04073"/>
    </source>
</evidence>
<dbReference type="InterPro" id="IPR007214">
    <property type="entry name" value="YbaK/aa-tRNA-synth-assoc-dom"/>
</dbReference>
<dbReference type="EMBL" id="LAZR01034875">
    <property type="protein sequence ID" value="KKL29065.1"/>
    <property type="molecule type" value="Genomic_DNA"/>
</dbReference>
<dbReference type="Pfam" id="PF04073">
    <property type="entry name" value="tRNA_edit"/>
    <property type="match status" value="1"/>
</dbReference>
<organism evidence="2">
    <name type="scientific">marine sediment metagenome</name>
    <dbReference type="NCBI Taxonomy" id="412755"/>
    <lineage>
        <taxon>unclassified sequences</taxon>
        <taxon>metagenomes</taxon>
        <taxon>ecological metagenomes</taxon>
    </lineage>
</organism>
<feature type="non-terminal residue" evidence="2">
    <location>
        <position position="133"/>
    </location>
</feature>
<dbReference type="SUPFAM" id="SSF55826">
    <property type="entry name" value="YbaK/ProRS associated domain"/>
    <property type="match status" value="1"/>
</dbReference>
<proteinExistence type="predicted"/>
<evidence type="ECO:0000313" key="2">
    <source>
        <dbReference type="EMBL" id="KKL29065.1"/>
    </source>
</evidence>
<protein>
    <recommendedName>
        <fullName evidence="1">YbaK/aminoacyl-tRNA synthetase-associated domain-containing protein</fullName>
    </recommendedName>
</protein>
<dbReference type="InterPro" id="IPR036754">
    <property type="entry name" value="YbaK/aa-tRNA-synt-asso_dom_sf"/>
</dbReference>
<accession>A0A0F9C4J1</accession>
<sequence length="133" mass="14441">MGCKEELEAYLRESEVPFQVQHHAVAYTAQEVAAAEHIPGRMLVKVVMVLGDGELSMFVLPAPSRVDLDRAAAILAAKQARLAHEEEFAGRFPGCEVGAMPPFGNLYGVPLYVDKSLAQDETIVFEAGTHTDT</sequence>
<dbReference type="CDD" id="cd04332">
    <property type="entry name" value="YbaK_like"/>
    <property type="match status" value="1"/>
</dbReference>
<feature type="domain" description="YbaK/aminoacyl-tRNA synthetase-associated" evidence="1">
    <location>
        <begin position="23"/>
        <end position="132"/>
    </location>
</feature>
<dbReference type="AlphaFoldDB" id="A0A0F9C4J1"/>
<dbReference type="GO" id="GO:0002161">
    <property type="term" value="F:aminoacyl-tRNA deacylase activity"/>
    <property type="evidence" value="ECO:0007669"/>
    <property type="project" value="InterPro"/>
</dbReference>
<name>A0A0F9C4J1_9ZZZZ</name>